<sequence length="155" mass="17022">MRTTEIALEYTYQSPRIAVKDSFGNTFNKTVATGIISVVTLLLFVTTAVANSQLGFAVYLPCIILLTSSLSVASIWIFGRPRKPDSPTIKQLEAMQKKIAELEKRLSNAELVNNFEDRLAEKEANFRHSNNSAEHSPTMGPTQSSPSSDAMPTAE</sequence>
<evidence type="ECO:0000313" key="3">
    <source>
        <dbReference type="EMBL" id="SHJ60031.1"/>
    </source>
</evidence>
<reference evidence="3 4" key="1">
    <citation type="submission" date="2016-11" db="EMBL/GenBank/DDBJ databases">
        <authorList>
            <person name="Jaros S."/>
            <person name="Januszkiewicz K."/>
            <person name="Wedrychowicz H."/>
        </authorList>
    </citation>
    <scope>NUCLEOTIDE SEQUENCE [LARGE SCALE GENOMIC DNA]</scope>
    <source>
        <strain evidence="3 4">DSM 18772</strain>
    </source>
</reference>
<feature type="region of interest" description="Disordered" evidence="1">
    <location>
        <begin position="123"/>
        <end position="155"/>
    </location>
</feature>
<dbReference type="Proteomes" id="UP000184510">
    <property type="component" value="Unassembled WGS sequence"/>
</dbReference>
<dbReference type="InParanoid" id="A0A1M6KM69"/>
<keyword evidence="4" id="KW-1185">Reference proteome</keyword>
<organism evidence="3 4">
    <name type="scientific">Rubritalea squalenifaciens DSM 18772</name>
    <dbReference type="NCBI Taxonomy" id="1123071"/>
    <lineage>
        <taxon>Bacteria</taxon>
        <taxon>Pseudomonadati</taxon>
        <taxon>Verrucomicrobiota</taxon>
        <taxon>Verrucomicrobiia</taxon>
        <taxon>Verrucomicrobiales</taxon>
        <taxon>Rubritaleaceae</taxon>
        <taxon>Rubritalea</taxon>
    </lineage>
</organism>
<evidence type="ECO:0000313" key="4">
    <source>
        <dbReference type="Proteomes" id="UP000184510"/>
    </source>
</evidence>
<keyword evidence="2" id="KW-1133">Transmembrane helix</keyword>
<evidence type="ECO:0000256" key="2">
    <source>
        <dbReference type="SAM" id="Phobius"/>
    </source>
</evidence>
<keyword evidence="2" id="KW-0472">Membrane</keyword>
<name>A0A1M6KM69_9BACT</name>
<dbReference type="OrthoDB" id="9888567at2"/>
<proteinExistence type="predicted"/>
<keyword evidence="2" id="KW-0812">Transmembrane</keyword>
<evidence type="ECO:0000256" key="1">
    <source>
        <dbReference type="SAM" id="MobiDB-lite"/>
    </source>
</evidence>
<protein>
    <submittedName>
        <fullName evidence="3">Uncharacterized protein</fullName>
    </submittedName>
</protein>
<dbReference type="EMBL" id="FQYR01000004">
    <property type="protein sequence ID" value="SHJ60031.1"/>
    <property type="molecule type" value="Genomic_DNA"/>
</dbReference>
<dbReference type="AlphaFoldDB" id="A0A1M6KM69"/>
<accession>A0A1M6KM69</accession>
<feature type="transmembrane region" description="Helical" evidence="2">
    <location>
        <begin position="30"/>
        <end position="50"/>
    </location>
</feature>
<dbReference type="RefSeq" id="WP_143183752.1">
    <property type="nucleotide sequence ID" value="NZ_FQYR01000004.1"/>
</dbReference>
<feature type="compositionally biased region" description="Polar residues" evidence="1">
    <location>
        <begin position="127"/>
        <end position="155"/>
    </location>
</feature>
<feature type="transmembrane region" description="Helical" evidence="2">
    <location>
        <begin position="56"/>
        <end position="78"/>
    </location>
</feature>
<dbReference type="STRING" id="1123071.SAMN02745181_2147"/>
<gene>
    <name evidence="3" type="ORF">SAMN02745181_2147</name>
</gene>